<dbReference type="InterPro" id="IPR029334">
    <property type="entry name" value="PP1-bd"/>
</dbReference>
<feature type="compositionally biased region" description="Basic and acidic residues" evidence="10">
    <location>
        <begin position="1841"/>
        <end position="1850"/>
    </location>
</feature>
<evidence type="ECO:0000256" key="9">
    <source>
        <dbReference type="ARBA" id="ARBA00023242"/>
    </source>
</evidence>
<evidence type="ECO:0000256" key="8">
    <source>
        <dbReference type="ARBA" id="ARBA00023170"/>
    </source>
</evidence>
<dbReference type="InterPro" id="IPR013088">
    <property type="entry name" value="Znf_NHR/GATA"/>
</dbReference>
<dbReference type="InterPro" id="IPR035500">
    <property type="entry name" value="NHR-like_dom_sf"/>
</dbReference>
<dbReference type="PANTHER" id="PTHR24085:SF8">
    <property type="entry name" value="RETINOIC ACID RECEPTOR ALPHA"/>
    <property type="match status" value="1"/>
</dbReference>
<dbReference type="PROSITE" id="PS51030">
    <property type="entry name" value="NUCLEAR_REC_DBD_2"/>
    <property type="match status" value="1"/>
</dbReference>
<dbReference type="InterPro" id="IPR000536">
    <property type="entry name" value="Nucl_hrmn_rcpt_lig-bd"/>
</dbReference>
<keyword evidence="4" id="KW-0862">Zinc</keyword>
<name>A0AAV2LEZ0_KNICA</name>
<evidence type="ECO:0000256" key="1">
    <source>
        <dbReference type="ARBA" id="ARBA00011431"/>
    </source>
</evidence>
<feature type="region of interest" description="Disordered" evidence="10">
    <location>
        <begin position="1042"/>
        <end position="1061"/>
    </location>
</feature>
<evidence type="ECO:0000313" key="15">
    <source>
        <dbReference type="Proteomes" id="UP001497482"/>
    </source>
</evidence>
<dbReference type="InterPro" id="IPR000253">
    <property type="entry name" value="FHA_dom"/>
</dbReference>
<evidence type="ECO:0000259" key="12">
    <source>
        <dbReference type="PROSITE" id="PS51030"/>
    </source>
</evidence>
<dbReference type="Gene3D" id="1.10.565.10">
    <property type="entry name" value="Retinoid X Receptor"/>
    <property type="match status" value="1"/>
</dbReference>
<proteinExistence type="predicted"/>
<feature type="region of interest" description="Disordered" evidence="10">
    <location>
        <begin position="564"/>
        <end position="1028"/>
    </location>
</feature>
<reference evidence="14 15" key="1">
    <citation type="submission" date="2024-04" db="EMBL/GenBank/DDBJ databases">
        <authorList>
            <person name="Waldvogel A.-M."/>
            <person name="Schoenle A."/>
        </authorList>
    </citation>
    <scope>NUCLEOTIDE SEQUENCE [LARGE SCALE GENOMIC DNA]</scope>
</reference>
<evidence type="ECO:0000256" key="10">
    <source>
        <dbReference type="SAM" id="MobiDB-lite"/>
    </source>
</evidence>
<dbReference type="EMBL" id="OZ035845">
    <property type="protein sequence ID" value="CAL1599156.1"/>
    <property type="molecule type" value="Genomic_DNA"/>
</dbReference>
<feature type="region of interest" description="Disordered" evidence="10">
    <location>
        <begin position="1257"/>
        <end position="1285"/>
    </location>
</feature>
<dbReference type="GO" id="GO:0008270">
    <property type="term" value="F:zinc ion binding"/>
    <property type="evidence" value="ECO:0007669"/>
    <property type="project" value="UniProtKB-KW"/>
</dbReference>
<dbReference type="GO" id="GO:0000978">
    <property type="term" value="F:RNA polymerase II cis-regulatory region sequence-specific DNA binding"/>
    <property type="evidence" value="ECO:0007669"/>
    <property type="project" value="TreeGrafter"/>
</dbReference>
<dbReference type="SMART" id="SM00430">
    <property type="entry name" value="HOLI"/>
    <property type="match status" value="1"/>
</dbReference>
<feature type="domain" description="NR LBD" evidence="13">
    <location>
        <begin position="103"/>
        <end position="337"/>
    </location>
</feature>
<feature type="compositionally biased region" description="Low complexity" evidence="10">
    <location>
        <begin position="342"/>
        <end position="365"/>
    </location>
</feature>
<gene>
    <name evidence="14" type="ORF">KC01_LOCUS27474</name>
</gene>
<dbReference type="Pfam" id="PF00105">
    <property type="entry name" value="zf-C4"/>
    <property type="match status" value="1"/>
</dbReference>
<feature type="compositionally biased region" description="Basic and acidic residues" evidence="10">
    <location>
        <begin position="1764"/>
        <end position="1773"/>
    </location>
</feature>
<evidence type="ECO:0000256" key="2">
    <source>
        <dbReference type="ARBA" id="ARBA00022723"/>
    </source>
</evidence>
<feature type="compositionally biased region" description="Low complexity" evidence="10">
    <location>
        <begin position="1892"/>
        <end position="1903"/>
    </location>
</feature>
<feature type="region of interest" description="Disordered" evidence="10">
    <location>
        <begin position="478"/>
        <end position="539"/>
    </location>
</feature>
<feature type="region of interest" description="Disordered" evidence="10">
    <location>
        <begin position="340"/>
        <end position="365"/>
    </location>
</feature>
<feature type="compositionally biased region" description="Polar residues" evidence="10">
    <location>
        <begin position="990"/>
        <end position="1004"/>
    </location>
</feature>
<feature type="domain" description="FHA" evidence="11">
    <location>
        <begin position="408"/>
        <end position="458"/>
    </location>
</feature>
<dbReference type="GO" id="GO:0004879">
    <property type="term" value="F:nuclear receptor activity"/>
    <property type="evidence" value="ECO:0007669"/>
    <property type="project" value="InterPro"/>
</dbReference>
<dbReference type="InterPro" id="IPR001723">
    <property type="entry name" value="Nuclear_hrmn_rcpt"/>
</dbReference>
<keyword evidence="6" id="KW-0238">DNA-binding</keyword>
<feature type="domain" description="Nuclear receptor" evidence="12">
    <location>
        <begin position="30"/>
        <end position="80"/>
    </location>
</feature>
<feature type="compositionally biased region" description="Polar residues" evidence="10">
    <location>
        <begin position="961"/>
        <end position="970"/>
    </location>
</feature>
<keyword evidence="15" id="KW-1185">Reference proteome</keyword>
<feature type="compositionally biased region" description="Polar residues" evidence="10">
    <location>
        <begin position="621"/>
        <end position="632"/>
    </location>
</feature>
<keyword evidence="2" id="KW-0479">Metal-binding</keyword>
<evidence type="ECO:0000256" key="4">
    <source>
        <dbReference type="ARBA" id="ARBA00022833"/>
    </source>
</evidence>
<dbReference type="GO" id="GO:0005667">
    <property type="term" value="C:transcription regulator complex"/>
    <property type="evidence" value="ECO:0007669"/>
    <property type="project" value="TreeGrafter"/>
</dbReference>
<evidence type="ECO:0000256" key="7">
    <source>
        <dbReference type="ARBA" id="ARBA00023163"/>
    </source>
</evidence>
<evidence type="ECO:0000256" key="6">
    <source>
        <dbReference type="ARBA" id="ARBA00023125"/>
    </source>
</evidence>
<dbReference type="Gene3D" id="2.60.200.20">
    <property type="match status" value="1"/>
</dbReference>
<sequence length="1915" mass="210086">MWQCVKSHQLPCPAARVCESHVLEQMRGTGFFRRSIQKNMVYTCHREKNCIINKVTRNRCQYCRLQKCLEVGMSKESVRNDRNKKKKDEKKQECTESYVLSPDTEQMIDRVRKAHKETFPSLCQLGKYTTTNSSEQRVSLDVDLWDKFSELSTKCIIKTVEFAKQLPGFTTLTIADQITLLKAACLDILILRICTRYTPEQDTMTFSDGLTLNRTQMHNAGFGPLTDLVFAFANQLLPLEMDDAETGLLSAICLLCGDRQDLEEADKVDVLQEPLLEALKIYVRKRRPHKPHMFPKMLMKITDLRSISAKGAERVITLKMEIPGSMPPLIQEMLENSEGFESGAAGSRSSGAPPGSCSPSLSPSSAQSNILTVKVFTGNGTKMPLHGKVVVLKRSGGDGTEFPLTSTCTFGRKPDCDIRIQIPQVSKEHCRIDLNENKEVILTNLSSVNPTQVNGQALQQPERLKHGDVITIIDRSFRFEYPPPPTPKKRASVGGKAEVTASDPHLKDAANTDNIQRSLEKPQEAESKEEASSLEGKTASPFSDLYQMIKQSLDVKTPRKSSISVLQAQSSKFCTPQVPSARKGNRRPVEEKGTPRQPAVEPQTSDVVLPATPKSTKKRCSTQLSSELTPQKFTVGEALEQISQPQRSPLRRRSKETKSPASEKKKVKSPAKKESAGAKSSEKGKKRKSEELGSDLPTQQMKRKRVSFGTQLSPELFDKRLPPDSPLRKGAAPRRSLSLYKPKQSLLRRASVIGLIKEHQSPKAKSPAKKKSPSPKKTSSAKSASPKVQSPARKAQSPKAKTPSPGKKSATPTKSSPKAKSPAQTPKSNVTPKKASPKAATTPKKASPKAATTPKKASPKAATTPKKASPKAATTPKKASPKAATTPKKASPKAATTPKAASPKAATTPKAASPKAATTPKAASPKAATTPKKASPKAATTPKKASPKQTKTQTPRKALPTPSSRSQTPAKSPVQRKPDSSTKPPRKSGTESLATPLSADQTPKVQGRFSVSRITTPSPVSEDLATASCPSAMVTPKIPLRRKSMKSSTAKKTPALKSAARLMRRKSTMRTSMKVMASWADIVRFGKTKVQTAVPTKSQVTKKITKKKAVAKPQTPKRRLPDHVGTGHAASPATIVVGRAHRLVHPTGAPPKIVTNTAVLRKNLKMDEDLTGISDMFQTPKNEKRMSTKVVRSAKRTPLADIDQSQMEPSVLNTPEETGEMVVSPMSVASTMKGRRYNSEAVQRLLNDDIPSLDVQPESTEKAVPATPTPQMTEAKTGKITPTQKAESVKELNLVKTPQPECLSAVKRIMKTPQEKVEPVEDLGGKLLRTPRQRLVPQEECLTGVKRIMETPAENSPPAEDLSGELLKTPPQKIDEPECLSAVKTSMKTPDQEVDQLECVSRSPQQKPEQQECLTGVKRIMKTPKEKYEPIDDIRGKLLQTPKQKVQQQEECLTGVKRIMKTPRERLPPVEKNFGLKRLMQSPRLRGNAPVEDFEGLEELMREPVEEQIIGDAEVNIEQPQVSVQVEAEKAMSTEEVANQQNDTEISSAVVSVESSPKTKPVCGRRAKVIEHKVEEKDEVEVPVKTRRGRKVENSALRPTARGRNAKTPEESQERAEVATVEQSMVISAQEPLHNTVSTEPEQSPDPAVQEAEPSAALEEPVVKQRRTRKTKAAVTVQPAEAQESNATPLGDELQKDLTAKPARGRTTRAMDTDEGALAEAEEAKDKEDSVVVPIRGRRGKKTEAVAAVPAVKQTRGRAGRGLKHTEVAKEVLPEESEVPVTESKLEEVHASEPEPTIEMVLEKTKRGRKRIAPIEPESKVNADEEKPAQAEKPKRGRKARPAENSHTEQEAVEDLPSEPKRMRRTRKVEDQEEDLSDKSQPAKRPRRGVKAAVVEETTAAEVQPKPRRGRLAKK</sequence>
<protein>
    <submittedName>
        <fullName evidence="14">Uncharacterized protein</fullName>
    </submittedName>
</protein>
<dbReference type="InterPro" id="IPR012568">
    <property type="entry name" value="KI67R"/>
</dbReference>
<feature type="region of interest" description="Disordered" evidence="10">
    <location>
        <begin position="1106"/>
        <end position="1129"/>
    </location>
</feature>
<dbReference type="PRINTS" id="PR01292">
    <property type="entry name" value="RETNOICACIDR"/>
</dbReference>
<feature type="compositionally biased region" description="Low complexity" evidence="10">
    <location>
        <begin position="801"/>
        <end position="955"/>
    </location>
</feature>
<feature type="compositionally biased region" description="Basic and acidic residues" evidence="10">
    <location>
        <begin position="1607"/>
        <end position="1617"/>
    </location>
</feature>
<feature type="compositionally biased region" description="Basic and acidic residues" evidence="10">
    <location>
        <begin position="1784"/>
        <end position="1793"/>
    </location>
</feature>
<keyword evidence="5" id="KW-0805">Transcription regulation</keyword>
<feature type="compositionally biased region" description="Polar residues" evidence="10">
    <location>
        <begin position="1536"/>
        <end position="1546"/>
    </location>
</feature>
<evidence type="ECO:0000256" key="3">
    <source>
        <dbReference type="ARBA" id="ARBA00022771"/>
    </source>
</evidence>
<feature type="compositionally biased region" description="Basic and acidic residues" evidence="10">
    <location>
        <begin position="1817"/>
        <end position="1834"/>
    </location>
</feature>
<accession>A0AAV2LEZ0</accession>
<feature type="compositionally biased region" description="Low complexity" evidence="10">
    <location>
        <begin position="1547"/>
        <end position="1556"/>
    </location>
</feature>
<keyword evidence="3" id="KW-0863">Zinc-finger</keyword>
<dbReference type="CDD" id="cd22673">
    <property type="entry name" value="FHA_Ki67"/>
    <property type="match status" value="1"/>
</dbReference>
<feature type="compositionally biased region" description="Polar residues" evidence="10">
    <location>
        <begin position="1269"/>
        <end position="1285"/>
    </location>
</feature>
<feature type="region of interest" description="Disordered" evidence="10">
    <location>
        <begin position="1529"/>
        <end position="1564"/>
    </location>
</feature>
<dbReference type="InterPro" id="IPR008984">
    <property type="entry name" value="SMAD_FHA_dom_sf"/>
</dbReference>
<dbReference type="Pfam" id="PF00498">
    <property type="entry name" value="FHA"/>
    <property type="match status" value="1"/>
</dbReference>
<dbReference type="FunFam" id="1.10.565.10:FF:000001">
    <property type="entry name" value="Retinoic acid receptor beta isoform"/>
    <property type="match status" value="1"/>
</dbReference>
<evidence type="ECO:0000313" key="14">
    <source>
        <dbReference type="EMBL" id="CAL1599156.1"/>
    </source>
</evidence>
<dbReference type="InterPro" id="IPR047158">
    <property type="entry name" value="NR_LBD_RAR"/>
</dbReference>
<dbReference type="SMART" id="SM00240">
    <property type="entry name" value="FHA"/>
    <property type="match status" value="1"/>
</dbReference>
<keyword evidence="9" id="KW-0539">Nucleus</keyword>
<evidence type="ECO:0000256" key="5">
    <source>
        <dbReference type="ARBA" id="ARBA00023015"/>
    </source>
</evidence>
<dbReference type="PROSITE" id="PS50006">
    <property type="entry name" value="FHA_DOMAIN"/>
    <property type="match status" value="1"/>
</dbReference>
<comment type="subunit">
    <text evidence="1">Heterodimer; with an rxr molecule. Binds DNA preferentially as a rar/rxr heterodimer.</text>
</comment>
<dbReference type="PRINTS" id="PR00398">
    <property type="entry name" value="STRDHORMONER"/>
</dbReference>
<dbReference type="GO" id="GO:0071376">
    <property type="term" value="P:cellular response to corticotropin-releasing hormone stimulus"/>
    <property type="evidence" value="ECO:0007669"/>
    <property type="project" value="TreeGrafter"/>
</dbReference>
<evidence type="ECO:0000259" key="13">
    <source>
        <dbReference type="PROSITE" id="PS51843"/>
    </source>
</evidence>
<dbReference type="Proteomes" id="UP001497482">
    <property type="component" value="Chromosome 23"/>
</dbReference>
<feature type="compositionally biased region" description="Basic and acidic residues" evidence="10">
    <location>
        <begin position="671"/>
        <end position="691"/>
    </location>
</feature>
<feature type="compositionally biased region" description="Basic and acidic residues" evidence="10">
    <location>
        <begin position="518"/>
        <end position="531"/>
    </location>
</feature>
<feature type="region of interest" description="Disordered" evidence="10">
    <location>
        <begin position="1576"/>
        <end position="1915"/>
    </location>
</feature>
<dbReference type="GO" id="GO:0005634">
    <property type="term" value="C:nucleus"/>
    <property type="evidence" value="ECO:0007669"/>
    <property type="project" value="InterPro"/>
</dbReference>
<dbReference type="SMART" id="SM00399">
    <property type="entry name" value="ZnF_C4"/>
    <property type="match status" value="1"/>
</dbReference>
<dbReference type="InterPro" id="IPR001628">
    <property type="entry name" value="Znf_hrmn_rcpt"/>
</dbReference>
<feature type="compositionally biased region" description="Low complexity" evidence="10">
    <location>
        <begin position="775"/>
        <end position="787"/>
    </location>
</feature>
<dbReference type="SUPFAM" id="SSF49879">
    <property type="entry name" value="SMAD/FHA domain"/>
    <property type="match status" value="1"/>
</dbReference>
<dbReference type="SMART" id="SM01295">
    <property type="entry name" value="K167R"/>
    <property type="match status" value="1"/>
</dbReference>
<dbReference type="CDD" id="cd06937">
    <property type="entry name" value="NR_LBD_RAR"/>
    <property type="match status" value="1"/>
</dbReference>
<keyword evidence="8" id="KW-0675">Receptor</keyword>
<dbReference type="Pfam" id="PF00104">
    <property type="entry name" value="Hormone_recep"/>
    <property type="match status" value="1"/>
</dbReference>
<dbReference type="PROSITE" id="PS51843">
    <property type="entry name" value="NR_LBD"/>
    <property type="match status" value="1"/>
</dbReference>
<dbReference type="InterPro" id="IPR003078">
    <property type="entry name" value="Retinoic_acid_rcpt"/>
</dbReference>
<dbReference type="GO" id="GO:0048384">
    <property type="term" value="P:retinoic acid receptor signaling pathway"/>
    <property type="evidence" value="ECO:0007669"/>
    <property type="project" value="InterPro"/>
</dbReference>
<dbReference type="Pfam" id="PF15276">
    <property type="entry name" value="PP1_bind"/>
    <property type="match status" value="1"/>
</dbReference>
<evidence type="ECO:0000259" key="11">
    <source>
        <dbReference type="PROSITE" id="PS50006"/>
    </source>
</evidence>
<feature type="region of interest" description="Disordered" evidence="10">
    <location>
        <begin position="1349"/>
        <end position="1375"/>
    </location>
</feature>
<feature type="compositionally biased region" description="Polar residues" evidence="10">
    <location>
        <begin position="1621"/>
        <end position="1642"/>
    </location>
</feature>
<feature type="compositionally biased region" description="Polar residues" evidence="10">
    <location>
        <begin position="564"/>
        <end position="578"/>
    </location>
</feature>
<dbReference type="Gene3D" id="3.30.50.10">
    <property type="entry name" value="Erythroid Transcription Factor GATA-1, subunit A"/>
    <property type="match status" value="1"/>
</dbReference>
<organism evidence="14 15">
    <name type="scientific">Knipowitschia caucasica</name>
    <name type="common">Caucasian dwarf goby</name>
    <name type="synonym">Pomatoschistus caucasicus</name>
    <dbReference type="NCBI Taxonomy" id="637954"/>
    <lineage>
        <taxon>Eukaryota</taxon>
        <taxon>Metazoa</taxon>
        <taxon>Chordata</taxon>
        <taxon>Craniata</taxon>
        <taxon>Vertebrata</taxon>
        <taxon>Euteleostomi</taxon>
        <taxon>Actinopterygii</taxon>
        <taxon>Neopterygii</taxon>
        <taxon>Teleostei</taxon>
        <taxon>Neoteleostei</taxon>
        <taxon>Acanthomorphata</taxon>
        <taxon>Gobiaria</taxon>
        <taxon>Gobiiformes</taxon>
        <taxon>Gobioidei</taxon>
        <taxon>Gobiidae</taxon>
        <taxon>Gobiinae</taxon>
        <taxon>Knipowitschia</taxon>
    </lineage>
</organism>
<dbReference type="PANTHER" id="PTHR24085">
    <property type="entry name" value="NUCLEAR HORMONE RECEPTOR"/>
    <property type="match status" value="1"/>
</dbReference>
<feature type="compositionally biased region" description="Basic residues" evidence="10">
    <location>
        <begin position="1106"/>
        <end position="1120"/>
    </location>
</feature>
<dbReference type="GO" id="GO:0035259">
    <property type="term" value="F:nuclear glucocorticoid receptor binding"/>
    <property type="evidence" value="ECO:0007669"/>
    <property type="project" value="TreeGrafter"/>
</dbReference>
<keyword evidence="7" id="KW-0804">Transcription</keyword>
<feature type="compositionally biased region" description="Basic residues" evidence="10">
    <location>
        <begin position="1906"/>
        <end position="1915"/>
    </location>
</feature>
<dbReference type="SUPFAM" id="SSF48508">
    <property type="entry name" value="Nuclear receptor ligand-binding domain"/>
    <property type="match status" value="1"/>
</dbReference>